<dbReference type="PANTHER" id="PTHR21310:SF37">
    <property type="entry name" value="AMINOGLYCOSIDE PHOSPHOTRANSFERASE DOMAIN-CONTAINING PROTEIN"/>
    <property type="match status" value="1"/>
</dbReference>
<dbReference type="EMBL" id="CP031386">
    <property type="protein sequence ID" value="QPG98623.1"/>
    <property type="molecule type" value="Genomic_DNA"/>
</dbReference>
<proteinExistence type="predicted"/>
<evidence type="ECO:0000259" key="1">
    <source>
        <dbReference type="Pfam" id="PF01636"/>
    </source>
</evidence>
<name>A0A7S9KR42_EPIFF</name>
<dbReference type="InterPro" id="IPR011009">
    <property type="entry name" value="Kinase-like_dom_sf"/>
</dbReference>
<gene>
    <name evidence="2" type="ORF">C2857_007799</name>
</gene>
<dbReference type="Proteomes" id="UP000594364">
    <property type="component" value="Chromosome 2"/>
</dbReference>
<dbReference type="InterPro" id="IPR002575">
    <property type="entry name" value="Aminoglycoside_PTrfase"/>
</dbReference>
<dbReference type="OrthoDB" id="3645574at2759"/>
<dbReference type="Pfam" id="PF01636">
    <property type="entry name" value="APH"/>
    <property type="match status" value="1"/>
</dbReference>
<evidence type="ECO:0000313" key="3">
    <source>
        <dbReference type="Proteomes" id="UP000594364"/>
    </source>
</evidence>
<keyword evidence="3" id="KW-1185">Reference proteome</keyword>
<reference evidence="2 3" key="1">
    <citation type="journal article" date="2018" name="PLoS Genet.">
        <title>Repeat elements organise 3D genome structure and mediate transcription in the filamentous fungus Epichloe festucae.</title>
        <authorList>
            <person name="Winter D.J."/>
            <person name="Ganley A.R.D."/>
            <person name="Young C.A."/>
            <person name="Liachko I."/>
            <person name="Schardl C.L."/>
            <person name="Dupont P.Y."/>
            <person name="Berry D."/>
            <person name="Ram A."/>
            <person name="Scott B."/>
            <person name="Cox M.P."/>
        </authorList>
    </citation>
    <scope>NUCLEOTIDE SEQUENCE [LARGE SCALE GENOMIC DNA]</scope>
    <source>
        <strain evidence="2 3">Fl1</strain>
    </source>
</reference>
<dbReference type="PANTHER" id="PTHR21310">
    <property type="entry name" value="AMINOGLYCOSIDE PHOSPHOTRANSFERASE-RELATED-RELATED"/>
    <property type="match status" value="1"/>
</dbReference>
<evidence type="ECO:0000313" key="2">
    <source>
        <dbReference type="EMBL" id="QPG98623.1"/>
    </source>
</evidence>
<protein>
    <recommendedName>
        <fullName evidence="1">Aminoglycoside phosphotransferase domain-containing protein</fullName>
    </recommendedName>
</protein>
<feature type="domain" description="Aminoglycoside phosphotransferase" evidence="1">
    <location>
        <begin position="316"/>
        <end position="377"/>
    </location>
</feature>
<sequence>MTTRPLLSGPITLSAARAKSSNVLHALAYPQQKEDFYERIERHRPLLAHVVAHHLGTESTEIDISPQEYWRHGSFNLCVPTRVDVDRSVKPAVPEFVFLRFPLPYRVGEATNPGNSDEKVNCEAATYAWLQENCPSVPIPKLYGFGLSTNQRFTNLDLLPWWSRWFRQARSYFLAAFGFRQPSRYVCHGSSRFADLDIGYLLIETITSGEMLSDSWDEKCNDVRLQENLQRDLARIMLSLASVSLPRIGTFRLDGKGYLHLDNRPLSVQSTIQENEGIPLGISRYTTFSTVNDFVLYHLAAFDNRLLYQPNAITSREDACYQMTSLAAAKTIFPQLFRKDLGNGPFVFALTDLHRSNIFVDEDWNITCIIDLEFACSLPIEFLQPPYWLGGGLIDEIEPVEFAPKHAGFLEHLKREEQLQNHRRDAEPLSSIMQQAWTNGAFWVTLAVRDPIAFTTIFYDRVLPDYFSFSSEELKKADYNFFARLWRRDISGIVDQKLQDQNRYLETLKEVFTNTSSAAIHFPPLLRPRGGDGGPR</sequence>
<dbReference type="AlphaFoldDB" id="A0A7S9KR42"/>
<dbReference type="SUPFAM" id="SSF56112">
    <property type="entry name" value="Protein kinase-like (PK-like)"/>
    <property type="match status" value="1"/>
</dbReference>
<accession>A0A7S9KR42</accession>
<organism evidence="2 3">
    <name type="scientific">Epichloe festucae (strain Fl1)</name>
    <dbReference type="NCBI Taxonomy" id="877507"/>
    <lineage>
        <taxon>Eukaryota</taxon>
        <taxon>Fungi</taxon>
        <taxon>Dikarya</taxon>
        <taxon>Ascomycota</taxon>
        <taxon>Pezizomycotina</taxon>
        <taxon>Sordariomycetes</taxon>
        <taxon>Hypocreomycetidae</taxon>
        <taxon>Hypocreales</taxon>
        <taxon>Clavicipitaceae</taxon>
        <taxon>Epichloe</taxon>
    </lineage>
</organism>
<dbReference type="InterPro" id="IPR051678">
    <property type="entry name" value="AGP_Transferase"/>
</dbReference>